<feature type="chain" id="PRO_5045292365" description="Nuclear transport factor 2 family protein" evidence="1">
    <location>
        <begin position="20"/>
        <end position="303"/>
    </location>
</feature>
<gene>
    <name evidence="2" type="ORF">PQG45_07790</name>
</gene>
<feature type="signal peptide" evidence="1">
    <location>
        <begin position="1"/>
        <end position="19"/>
    </location>
</feature>
<protein>
    <recommendedName>
        <fullName evidence="4">Nuclear transport factor 2 family protein</fullName>
    </recommendedName>
</protein>
<organism evidence="2 3">
    <name type="scientific">Aquirufa regiilacus</name>
    <dbReference type="NCBI Taxonomy" id="3024868"/>
    <lineage>
        <taxon>Bacteria</taxon>
        <taxon>Pseudomonadati</taxon>
        <taxon>Bacteroidota</taxon>
        <taxon>Cytophagia</taxon>
        <taxon>Cytophagales</taxon>
        <taxon>Flectobacillaceae</taxon>
        <taxon>Aquirufa</taxon>
    </lineage>
</organism>
<evidence type="ECO:0008006" key="4">
    <source>
        <dbReference type="Google" id="ProtNLM"/>
    </source>
</evidence>
<dbReference type="Proteomes" id="UP001249959">
    <property type="component" value="Unassembled WGS sequence"/>
</dbReference>
<dbReference type="RefSeq" id="WP_315577202.1">
    <property type="nucleotide sequence ID" value="NZ_JARDXH010000006.1"/>
</dbReference>
<dbReference type="EMBL" id="JAVNWW010000003">
    <property type="protein sequence ID" value="MDU0808934.1"/>
    <property type="molecule type" value="Genomic_DNA"/>
</dbReference>
<comment type="caution">
    <text evidence="2">The sequence shown here is derived from an EMBL/GenBank/DDBJ whole genome shotgun (WGS) entry which is preliminary data.</text>
</comment>
<sequence>MKKIVLLGAFVASALMVNAQTVGKVFVGENEGKGFQLGSDKSMNTVLEATKAYNAVNHEAEIALWSAEMVKKDGENHKKSMASLTSVTNKPMAMLPIKIQGSNNEIVMVQSTEERVFKNGSKQNLNLFELFFIDKAGKIENFQQYVNIPATNEYGKTSGGKYISSKPGSEADGRSLQFSNRGEVAAIENLAKAWNAMDVKAFADIIADEVSIEAYNGTKSKLTKAMLPAEFAQYKSLDWKPGLILPFKLTNTDPASGILVYSSEKRVLKDGTVWDKELVELFGFNLAGKIDSITQFAREKTKK</sequence>
<evidence type="ECO:0000313" key="3">
    <source>
        <dbReference type="Proteomes" id="UP001249959"/>
    </source>
</evidence>
<reference evidence="2 3" key="1">
    <citation type="submission" date="2023-09" db="EMBL/GenBank/DDBJ databases">
        <title>Aquirufa genomes.</title>
        <authorList>
            <person name="Pitt A."/>
        </authorList>
    </citation>
    <scope>NUCLEOTIDE SEQUENCE [LARGE SCALE GENOMIC DNA]</scope>
    <source>
        <strain evidence="2 3">LEOWEIH-7C</strain>
    </source>
</reference>
<evidence type="ECO:0000256" key="1">
    <source>
        <dbReference type="SAM" id="SignalP"/>
    </source>
</evidence>
<accession>A0ABU3TST7</accession>
<dbReference type="Gene3D" id="3.10.450.50">
    <property type="match status" value="1"/>
</dbReference>
<proteinExistence type="predicted"/>
<evidence type="ECO:0000313" key="2">
    <source>
        <dbReference type="EMBL" id="MDU0808934.1"/>
    </source>
</evidence>
<keyword evidence="3" id="KW-1185">Reference proteome</keyword>
<name>A0ABU3TST7_9BACT</name>
<keyword evidence="1" id="KW-0732">Signal</keyword>